<comment type="caution">
    <text evidence="6">Lacks conserved residue(s) required for the propagation of feature annotation.</text>
</comment>
<protein>
    <recommendedName>
        <fullName evidence="3">nucleoside-diphosphate kinase</fullName>
        <ecNumber evidence="3">2.7.4.6</ecNumber>
    </recommendedName>
</protein>
<dbReference type="SUPFAM" id="SSF54919">
    <property type="entry name" value="Nucleoside diphosphate kinase, NDK"/>
    <property type="match status" value="1"/>
</dbReference>
<name>A0A2H0VIE4_9BACT</name>
<evidence type="ECO:0000256" key="3">
    <source>
        <dbReference type="ARBA" id="ARBA00012966"/>
    </source>
</evidence>
<dbReference type="SMART" id="SM00562">
    <property type="entry name" value="NDK"/>
    <property type="match status" value="1"/>
</dbReference>
<reference evidence="9" key="1">
    <citation type="submission" date="2017-09" db="EMBL/GenBank/DDBJ databases">
        <title>Depth-based differentiation of microbial function through sediment-hosted aquifers and enrichment of novel symbionts in the deep terrestrial subsurface.</title>
        <authorList>
            <person name="Probst A.J."/>
            <person name="Ladd B."/>
            <person name="Jarett J.K."/>
            <person name="Geller-Mcgrath D.E."/>
            <person name="Sieber C.M.K."/>
            <person name="Emerson J.B."/>
            <person name="Anantharaman K."/>
            <person name="Thomas B.C."/>
            <person name="Malmstrom R."/>
            <person name="Stieglmeier M."/>
            <person name="Klingl A."/>
            <person name="Woyke T."/>
            <person name="Ryan C.M."/>
            <person name="Banfield J.F."/>
        </authorList>
    </citation>
    <scope>NUCLEOTIDE SEQUENCE [LARGE SCALE GENOMIC DNA]</scope>
</reference>
<dbReference type="Pfam" id="PF00334">
    <property type="entry name" value="NDK"/>
    <property type="match status" value="2"/>
</dbReference>
<dbReference type="AlphaFoldDB" id="A0A2H0VIE4"/>
<dbReference type="GO" id="GO:0004550">
    <property type="term" value="F:nucleoside diphosphate kinase activity"/>
    <property type="evidence" value="ECO:0007669"/>
    <property type="project" value="UniProtKB-EC"/>
</dbReference>
<comment type="cofactor">
    <cofactor evidence="1">
        <name>Mg(2+)</name>
        <dbReference type="ChEBI" id="CHEBI:18420"/>
    </cofactor>
</comment>
<dbReference type="PROSITE" id="PS51374">
    <property type="entry name" value="NDPK_LIKE"/>
    <property type="match status" value="1"/>
</dbReference>
<feature type="domain" description="Nucleoside diphosphate kinase-like" evidence="7">
    <location>
        <begin position="5"/>
        <end position="182"/>
    </location>
</feature>
<accession>A0A2H0VIE4</accession>
<dbReference type="EMBL" id="PFAH01000003">
    <property type="protein sequence ID" value="PIR98129.1"/>
    <property type="molecule type" value="Genomic_DNA"/>
</dbReference>
<evidence type="ECO:0000256" key="2">
    <source>
        <dbReference type="ARBA" id="ARBA00008142"/>
    </source>
</evidence>
<sequence>MTDKKERTLVVIKPDGVQRSLIGEVIKRYERVGLKLVGIKMFVPEPDFIEKHYLLDPGWKESAGKKTLEAYKAKGLDHPAGDDPIKAANTIIETLKKYLSAGPVIAMVWEGINSVGVVRKITGGTEPLTSDVGTIRGDYTIDSYKLADVDGRSVRNLVHASGSPEEAKNEIDLWFNEKELLNYRLVQEAILYDVNLDGILE</sequence>
<evidence type="ECO:0000259" key="7">
    <source>
        <dbReference type="SMART" id="SM00562"/>
    </source>
</evidence>
<evidence type="ECO:0000256" key="1">
    <source>
        <dbReference type="ARBA" id="ARBA00001946"/>
    </source>
</evidence>
<evidence type="ECO:0000256" key="5">
    <source>
        <dbReference type="ARBA" id="ARBA00022777"/>
    </source>
</evidence>
<dbReference type="Gene3D" id="3.30.70.141">
    <property type="entry name" value="Nucleoside diphosphate kinase-like domain"/>
    <property type="match status" value="1"/>
</dbReference>
<dbReference type="PANTHER" id="PTHR11349">
    <property type="entry name" value="NUCLEOSIDE DIPHOSPHATE KINASE"/>
    <property type="match status" value="1"/>
</dbReference>
<evidence type="ECO:0000256" key="4">
    <source>
        <dbReference type="ARBA" id="ARBA00022679"/>
    </source>
</evidence>
<dbReference type="InterPro" id="IPR034907">
    <property type="entry name" value="NDK-like_dom"/>
</dbReference>
<organism evidence="8 9">
    <name type="scientific">Candidatus Colwellbacteria bacterium CG10_big_fil_rev_8_21_14_0_10_42_22</name>
    <dbReference type="NCBI Taxonomy" id="1974540"/>
    <lineage>
        <taxon>Bacteria</taxon>
        <taxon>Candidatus Colwelliibacteriota</taxon>
    </lineage>
</organism>
<proteinExistence type="inferred from homology"/>
<evidence type="ECO:0000313" key="9">
    <source>
        <dbReference type="Proteomes" id="UP000231466"/>
    </source>
</evidence>
<keyword evidence="4 8" id="KW-0808">Transferase</keyword>
<evidence type="ECO:0000256" key="6">
    <source>
        <dbReference type="PROSITE-ProRule" id="PRU00706"/>
    </source>
</evidence>
<dbReference type="CDD" id="cd04413">
    <property type="entry name" value="NDPk_I"/>
    <property type="match status" value="1"/>
</dbReference>
<keyword evidence="5 8" id="KW-0418">Kinase</keyword>
<evidence type="ECO:0000313" key="8">
    <source>
        <dbReference type="EMBL" id="PIR98129.1"/>
    </source>
</evidence>
<comment type="similarity">
    <text evidence="2 6">Belongs to the NDK family.</text>
</comment>
<comment type="caution">
    <text evidence="8">The sequence shown here is derived from an EMBL/GenBank/DDBJ whole genome shotgun (WGS) entry which is preliminary data.</text>
</comment>
<gene>
    <name evidence="8" type="ORF">COT89_01015</name>
</gene>
<dbReference type="InterPro" id="IPR036850">
    <property type="entry name" value="NDK-like_dom_sf"/>
</dbReference>
<dbReference type="Proteomes" id="UP000231466">
    <property type="component" value="Unassembled WGS sequence"/>
</dbReference>
<dbReference type="EC" id="2.7.4.6" evidence="3"/>